<gene>
    <name evidence="1" type="primary">orf05624</name>
    <name evidence="1" type="ORF">Q903MT_gene5592</name>
</gene>
<name>A0A6B9XY73_PICSI</name>
<geneLocation type="mitochondrion" evidence="1"/>
<proteinExistence type="predicted"/>
<dbReference type="AlphaFoldDB" id="A0A6B9XY73"/>
<accession>A0A6B9XY73</accession>
<sequence length="60" mass="7099">MENKCFENYIYIWMGVRFLSRWSSPLNASLAFPSILVQRYVRATLVQRSKCNGWTTPHCK</sequence>
<evidence type="ECO:0000313" key="1">
    <source>
        <dbReference type="EMBL" id="QHR91557.1"/>
    </source>
</evidence>
<keyword evidence="1" id="KW-0496">Mitochondrion</keyword>
<organism evidence="1">
    <name type="scientific">Picea sitchensis</name>
    <name type="common">Sitka spruce</name>
    <name type="synonym">Pinus sitchensis</name>
    <dbReference type="NCBI Taxonomy" id="3332"/>
    <lineage>
        <taxon>Eukaryota</taxon>
        <taxon>Viridiplantae</taxon>
        <taxon>Streptophyta</taxon>
        <taxon>Embryophyta</taxon>
        <taxon>Tracheophyta</taxon>
        <taxon>Spermatophyta</taxon>
        <taxon>Pinopsida</taxon>
        <taxon>Pinidae</taxon>
        <taxon>Conifers I</taxon>
        <taxon>Pinales</taxon>
        <taxon>Pinaceae</taxon>
        <taxon>Picea</taxon>
    </lineage>
</organism>
<dbReference type="EMBL" id="MK697702">
    <property type="protein sequence ID" value="QHR91557.1"/>
    <property type="molecule type" value="Genomic_DNA"/>
</dbReference>
<protein>
    <submittedName>
        <fullName evidence="1">Uncharacterized protein</fullName>
    </submittedName>
</protein>
<reference evidence="1" key="1">
    <citation type="submission" date="2019-03" db="EMBL/GenBank/DDBJ databases">
        <title>Largest Complete Mitochondrial Genome of a Gymnosperm, Sitka Spruce (Picea sitchensis), Indicates Complex Physical Structure.</title>
        <authorList>
            <person name="Jackman S.D."/>
            <person name="Coombe L."/>
            <person name="Warren R."/>
            <person name="Kirk H."/>
            <person name="Trinh E."/>
            <person name="McLeod T."/>
            <person name="Pleasance S."/>
            <person name="Pandoh P."/>
            <person name="Zhao Y."/>
            <person name="Coope R."/>
            <person name="Bousquet J."/>
            <person name="Bohlmann J.C."/>
            <person name="Jones S.J.M."/>
            <person name="Birol I."/>
        </authorList>
    </citation>
    <scope>NUCLEOTIDE SEQUENCE</scope>
    <source>
        <strain evidence="1">Q903</strain>
    </source>
</reference>